<dbReference type="InterPro" id="IPR000700">
    <property type="entry name" value="PAS-assoc_C"/>
</dbReference>
<dbReference type="AlphaFoldDB" id="A0A511B258"/>
<keyword evidence="14" id="KW-0843">Virulence</keyword>
<dbReference type="RefSeq" id="WP_186819507.1">
    <property type="nucleotide sequence ID" value="NZ_BARC01000003.1"/>
</dbReference>
<gene>
    <name evidence="17" type="ORF">GWA01_15030</name>
</gene>
<evidence type="ECO:0000256" key="5">
    <source>
        <dbReference type="ARBA" id="ARBA00022606"/>
    </source>
</evidence>
<evidence type="ECO:0000256" key="12">
    <source>
        <dbReference type="ARBA" id="ARBA00022840"/>
    </source>
</evidence>
<dbReference type="InterPro" id="IPR000014">
    <property type="entry name" value="PAS"/>
</dbReference>
<keyword evidence="10" id="KW-0547">Nucleotide-binding</keyword>
<reference evidence="17 18" key="1">
    <citation type="submission" date="2019-07" db="EMBL/GenBank/DDBJ databases">
        <title>Whole genome shotgun sequence of Gluconobacter wancherniae NBRC 103581.</title>
        <authorList>
            <person name="Hosoyama A."/>
            <person name="Uohara A."/>
            <person name="Ohji S."/>
            <person name="Ichikawa N."/>
        </authorList>
    </citation>
    <scope>NUCLEOTIDE SEQUENCE [LARGE SCALE GENOMIC DNA]</scope>
    <source>
        <strain evidence="17 18">NBRC 103581</strain>
    </source>
</reference>
<evidence type="ECO:0000313" key="18">
    <source>
        <dbReference type="Proteomes" id="UP000321230"/>
    </source>
</evidence>
<organism evidence="17 18">
    <name type="scientific">Gluconobacter wancherniae NBRC 103581</name>
    <dbReference type="NCBI Taxonomy" id="656744"/>
    <lineage>
        <taxon>Bacteria</taxon>
        <taxon>Pseudomonadati</taxon>
        <taxon>Pseudomonadota</taxon>
        <taxon>Alphaproteobacteria</taxon>
        <taxon>Acetobacterales</taxon>
        <taxon>Acetobacteraceae</taxon>
        <taxon>Gluconobacter</taxon>
    </lineage>
</organism>
<dbReference type="Gene3D" id="3.30.450.20">
    <property type="entry name" value="PAS domain"/>
    <property type="match status" value="2"/>
</dbReference>
<evidence type="ECO:0000256" key="14">
    <source>
        <dbReference type="ARBA" id="ARBA00023026"/>
    </source>
</evidence>
<evidence type="ECO:0000256" key="7">
    <source>
        <dbReference type="ARBA" id="ARBA00022643"/>
    </source>
</evidence>
<evidence type="ECO:0000256" key="2">
    <source>
        <dbReference type="ARBA" id="ARBA00012438"/>
    </source>
</evidence>
<dbReference type="InterPro" id="IPR013656">
    <property type="entry name" value="PAS_4"/>
</dbReference>
<sequence length="468" mass="52053">MNETFRNGEIAGCAAEASVVAASQAFSALDLLPDLICVVGVDGFYEHFNRAWRRNADVFTAGFESECWADNVHVEDRALVRHELEVALSTGRPCNLDMRLIAASGVERWYLLRAHPELDERGQVRFWLYILTDIQDRKISRLNLSRRIKLQTEMLNISQDCIKILTVDGRLQHMNRAGCLALNVDEDSGFGMEWLPLLPDEVHAEGEKALREAQEGRHARFPGLSCMPGESVRCWDNMLTPCPNEQGDVEAILCVSRDVTAQREGERRVELLLHELNHRSKNMLAVVLALIRRSVPDPKADFVKVLEQRLVSISRSQDLLVAGELIGVTVRDLVLSQTAVAGDMLEERIIVKGDPSLRLRVGAAEMVGLAMHELTTNAIKYGALSNDLGTVNICWNVQEMPEGSFFRLIWEESGGPEVKLPERRGFGTAVIGRNPFASQGGSLQHVFEPSGVLWELKLPVESGLASAN</sequence>
<dbReference type="InterPro" id="IPR035965">
    <property type="entry name" value="PAS-like_dom_sf"/>
</dbReference>
<name>A0A511B258_9PROT</name>
<evidence type="ECO:0000256" key="11">
    <source>
        <dbReference type="ARBA" id="ARBA00022777"/>
    </source>
</evidence>
<dbReference type="PANTHER" id="PTHR41523">
    <property type="entry name" value="TWO-COMPONENT SYSTEM SENSOR PROTEIN"/>
    <property type="match status" value="1"/>
</dbReference>
<keyword evidence="9" id="KW-0677">Repeat</keyword>
<dbReference type="InterPro" id="IPR011102">
    <property type="entry name" value="Sig_transdc_His_kinase_HWE"/>
</dbReference>
<keyword evidence="18" id="KW-1185">Reference proteome</keyword>
<evidence type="ECO:0000256" key="4">
    <source>
        <dbReference type="ARBA" id="ARBA00022553"/>
    </source>
</evidence>
<keyword evidence="3" id="KW-0600">Photoreceptor protein</keyword>
<evidence type="ECO:0000256" key="6">
    <source>
        <dbReference type="ARBA" id="ARBA00022630"/>
    </source>
</evidence>
<evidence type="ECO:0000256" key="9">
    <source>
        <dbReference type="ARBA" id="ARBA00022737"/>
    </source>
</evidence>
<evidence type="ECO:0000256" key="3">
    <source>
        <dbReference type="ARBA" id="ARBA00022543"/>
    </source>
</evidence>
<keyword evidence="15" id="KW-0675">Receptor</keyword>
<comment type="catalytic activity">
    <reaction evidence="1">
        <text>ATP + protein L-histidine = ADP + protein N-phospho-L-histidine.</text>
        <dbReference type="EC" id="2.7.13.3"/>
    </reaction>
</comment>
<keyword evidence="6" id="KW-0285">Flavoprotein</keyword>
<evidence type="ECO:0000313" key="17">
    <source>
        <dbReference type="EMBL" id="GEK93733.1"/>
    </source>
</evidence>
<feature type="domain" description="PAC" evidence="16">
    <location>
        <begin position="94"/>
        <end position="146"/>
    </location>
</feature>
<dbReference type="GO" id="GO:0009881">
    <property type="term" value="F:photoreceptor activity"/>
    <property type="evidence" value="ECO:0007669"/>
    <property type="project" value="UniProtKB-KW"/>
</dbReference>
<dbReference type="EMBL" id="BJUZ01000002">
    <property type="protein sequence ID" value="GEK93733.1"/>
    <property type="molecule type" value="Genomic_DNA"/>
</dbReference>
<keyword evidence="7" id="KW-0288">FMN</keyword>
<dbReference type="SMART" id="SM00086">
    <property type="entry name" value="PAC"/>
    <property type="match status" value="1"/>
</dbReference>
<evidence type="ECO:0000256" key="15">
    <source>
        <dbReference type="ARBA" id="ARBA00023170"/>
    </source>
</evidence>
<dbReference type="SUPFAM" id="SSF55785">
    <property type="entry name" value="PYP-like sensor domain (PAS domain)"/>
    <property type="match status" value="2"/>
</dbReference>
<evidence type="ECO:0000256" key="10">
    <source>
        <dbReference type="ARBA" id="ARBA00022741"/>
    </source>
</evidence>
<dbReference type="EC" id="2.7.13.3" evidence="2"/>
<keyword evidence="13" id="KW-0157">Chromophore</keyword>
<dbReference type="GO" id="GO:0005524">
    <property type="term" value="F:ATP binding"/>
    <property type="evidence" value="ECO:0007669"/>
    <property type="project" value="UniProtKB-KW"/>
</dbReference>
<dbReference type="CDD" id="cd00130">
    <property type="entry name" value="PAS"/>
    <property type="match status" value="1"/>
</dbReference>
<keyword evidence="12" id="KW-0067">ATP-binding</keyword>
<dbReference type="Pfam" id="PF08448">
    <property type="entry name" value="PAS_4"/>
    <property type="match status" value="2"/>
</dbReference>
<dbReference type="Pfam" id="PF07536">
    <property type="entry name" value="HWE_HK"/>
    <property type="match status" value="1"/>
</dbReference>
<keyword evidence="5" id="KW-0716">Sensory transduction</keyword>
<dbReference type="Proteomes" id="UP000321230">
    <property type="component" value="Unassembled WGS sequence"/>
</dbReference>
<dbReference type="PROSITE" id="PS50113">
    <property type="entry name" value="PAC"/>
    <property type="match status" value="1"/>
</dbReference>
<keyword evidence="11 17" id="KW-0418">Kinase</keyword>
<dbReference type="InterPro" id="IPR001610">
    <property type="entry name" value="PAC"/>
</dbReference>
<evidence type="ECO:0000256" key="1">
    <source>
        <dbReference type="ARBA" id="ARBA00000085"/>
    </source>
</evidence>
<evidence type="ECO:0000259" key="16">
    <source>
        <dbReference type="PROSITE" id="PS50113"/>
    </source>
</evidence>
<comment type="caution">
    <text evidence="17">The sequence shown here is derived from an EMBL/GenBank/DDBJ whole genome shotgun (WGS) entry which is preliminary data.</text>
</comment>
<keyword evidence="4" id="KW-0597">Phosphoprotein</keyword>
<proteinExistence type="predicted"/>
<dbReference type="PANTHER" id="PTHR41523:SF7">
    <property type="entry name" value="HISTIDINE KINASE"/>
    <property type="match status" value="1"/>
</dbReference>
<protein>
    <recommendedName>
        <fullName evidence="2">histidine kinase</fullName>
        <ecNumber evidence="2">2.7.13.3</ecNumber>
    </recommendedName>
</protein>
<keyword evidence="8" id="KW-0808">Transferase</keyword>
<evidence type="ECO:0000256" key="8">
    <source>
        <dbReference type="ARBA" id="ARBA00022679"/>
    </source>
</evidence>
<dbReference type="GO" id="GO:0004673">
    <property type="term" value="F:protein histidine kinase activity"/>
    <property type="evidence" value="ECO:0007669"/>
    <property type="project" value="UniProtKB-EC"/>
</dbReference>
<dbReference type="SMART" id="SM00911">
    <property type="entry name" value="HWE_HK"/>
    <property type="match status" value="1"/>
</dbReference>
<accession>A0A511B258</accession>
<evidence type="ECO:0000256" key="13">
    <source>
        <dbReference type="ARBA" id="ARBA00022991"/>
    </source>
</evidence>